<accession>A0AAW8DBF3</accession>
<gene>
    <name evidence="2" type="ORF">J2S90_000201</name>
    <name evidence="3" type="ORF">J2S93_001502</name>
</gene>
<evidence type="ECO:0000313" key="5">
    <source>
        <dbReference type="Proteomes" id="UP001242995"/>
    </source>
</evidence>
<dbReference type="EMBL" id="JAUSRG010000001">
    <property type="protein sequence ID" value="MDP9903261.1"/>
    <property type="molecule type" value="Genomic_DNA"/>
</dbReference>
<reference evidence="2 4" key="1">
    <citation type="submission" date="2023-07" db="EMBL/GenBank/DDBJ databases">
        <title>Sorghum-associated microbial communities from plants grown in Nebraska, USA.</title>
        <authorList>
            <person name="Schachtman D."/>
        </authorList>
    </citation>
    <scope>NUCLEOTIDE SEQUENCE</scope>
    <source>
        <strain evidence="2">DS1006</strain>
        <strain evidence="3 4">DS1016</strain>
    </source>
</reference>
<name>A0AAW8DBF3_9MICC</name>
<evidence type="ECO:0000256" key="1">
    <source>
        <dbReference type="SAM" id="MobiDB-lite"/>
    </source>
</evidence>
<feature type="compositionally biased region" description="Basic and acidic residues" evidence="1">
    <location>
        <begin position="1"/>
        <end position="10"/>
    </location>
</feature>
<keyword evidence="4" id="KW-1185">Reference proteome</keyword>
<evidence type="ECO:0000313" key="3">
    <source>
        <dbReference type="EMBL" id="MDQ0180086.1"/>
    </source>
</evidence>
<dbReference type="Proteomes" id="UP001242995">
    <property type="component" value="Unassembled WGS sequence"/>
</dbReference>
<dbReference type="EMBL" id="JAUSTF010000002">
    <property type="protein sequence ID" value="MDQ0180086.1"/>
    <property type="molecule type" value="Genomic_DNA"/>
</dbReference>
<comment type="caution">
    <text evidence="2">The sequence shown here is derived from an EMBL/GenBank/DDBJ whole genome shotgun (WGS) entry which is preliminary data.</text>
</comment>
<proteinExistence type="predicted"/>
<feature type="compositionally biased region" description="Low complexity" evidence="1">
    <location>
        <begin position="20"/>
        <end position="29"/>
    </location>
</feature>
<dbReference type="AlphaFoldDB" id="A0AAW8DBF3"/>
<feature type="region of interest" description="Disordered" evidence="1">
    <location>
        <begin position="1"/>
        <end position="30"/>
    </location>
</feature>
<evidence type="ECO:0000313" key="4">
    <source>
        <dbReference type="Proteomes" id="UP001230951"/>
    </source>
</evidence>
<sequence length="117" mass="12979">MSERLGRDVPAEQISEELPEVSSSPEVSSNAETWSIALPDSVYLRASPHLEHEPPAWLGSTLRRWMRLVCIALTPEGETWTRETLVGLETEASGIVCGDRDCARSRVMDHPCSGCRE</sequence>
<dbReference type="Proteomes" id="UP001230951">
    <property type="component" value="Unassembled WGS sequence"/>
</dbReference>
<organism evidence="2 5">
    <name type="scientific">Arthrobacter bambusae</name>
    <dbReference type="NCBI Taxonomy" id="1338426"/>
    <lineage>
        <taxon>Bacteria</taxon>
        <taxon>Bacillati</taxon>
        <taxon>Actinomycetota</taxon>
        <taxon>Actinomycetes</taxon>
        <taxon>Micrococcales</taxon>
        <taxon>Micrococcaceae</taxon>
        <taxon>Arthrobacter</taxon>
    </lineage>
</organism>
<evidence type="ECO:0000313" key="2">
    <source>
        <dbReference type="EMBL" id="MDP9903261.1"/>
    </source>
</evidence>
<protein>
    <submittedName>
        <fullName evidence="2">Uncharacterized protein</fullName>
    </submittedName>
</protein>